<proteinExistence type="predicted"/>
<keyword evidence="3" id="KW-1185">Reference proteome</keyword>
<evidence type="ECO:0000259" key="1">
    <source>
        <dbReference type="Pfam" id="PF13421"/>
    </source>
</evidence>
<reference evidence="2 3" key="1">
    <citation type="submission" date="2019-01" db="EMBL/GenBank/DDBJ databases">
        <title>Senegalimassilia sp. nov. KGMB04484 isolated human feces.</title>
        <authorList>
            <person name="Han K.-I."/>
            <person name="Kim J.-S."/>
            <person name="Lee K.C."/>
            <person name="Suh M.K."/>
            <person name="Eom M.K."/>
            <person name="Lee J.H."/>
            <person name="Park S.-H."/>
            <person name="Kang S.W."/>
            <person name="Park J.-E."/>
            <person name="Oh B.S."/>
            <person name="Yu S.Y."/>
            <person name="Choi S.-H."/>
            <person name="Lee D.H."/>
            <person name="Yoon H."/>
            <person name="Kim B.-Y."/>
            <person name="Lee J.H."/>
            <person name="Lee J.-S."/>
        </authorList>
    </citation>
    <scope>NUCLEOTIDE SEQUENCE [LARGE SCALE GENOMIC DNA]</scope>
    <source>
        <strain evidence="2 3">KGMB04484</strain>
    </source>
</reference>
<dbReference type="Proteomes" id="UP000293345">
    <property type="component" value="Unassembled WGS sequence"/>
</dbReference>
<gene>
    <name evidence="2" type="ORF">ET524_08005</name>
</gene>
<dbReference type="CDD" id="cd03408">
    <property type="entry name" value="SPFH_like_u1"/>
    <property type="match status" value="1"/>
</dbReference>
<evidence type="ECO:0000313" key="2">
    <source>
        <dbReference type="EMBL" id="RXZ54424.1"/>
    </source>
</evidence>
<dbReference type="OrthoDB" id="9764015at2"/>
<organism evidence="2 3">
    <name type="scientific">Senegalimassilia faecalis</name>
    <dbReference type="NCBI Taxonomy" id="2509433"/>
    <lineage>
        <taxon>Bacteria</taxon>
        <taxon>Bacillati</taxon>
        <taxon>Actinomycetota</taxon>
        <taxon>Coriobacteriia</taxon>
        <taxon>Coriobacteriales</taxon>
        <taxon>Coriobacteriaceae</taxon>
        <taxon>Senegalimassilia</taxon>
    </lineage>
</organism>
<dbReference type="Pfam" id="PF13421">
    <property type="entry name" value="Band_7_1"/>
    <property type="match status" value="1"/>
</dbReference>
<sequence>MGLLKAGAGALGGVLADSWRDYFYCDALEADVLVAKGQKRTSSKGRSSNTKGEDNIISDGSIIAVNEGQYMIIVQQGAIVDAVGEAGEYVFDKSTEPSLFFGDATLKDRVLQSFERVGARFAFGGDAANDQRVYFFNAKEIMDNKFGTATPVPFRVVDANIGLDTDLSVRCNGQYSYRIVDPLMFYKNVCGNVDDVYTRDKIDAQLRSELVMALQPAFAKISAMGVRYSAVPAHTMELVDALNEALADKWASTRGIQVVSFAVNSISIPPEDEQMIKDLQKAAVMRDPNMRAANLTAAQADAMRTAAGNTAGAAVGFMGMGMAAGAGGMNAQSIFGQADGGVPQSQYPMAAGGGFATPGAPTGAPAGAGAGEWTCSCGATSTGKFCPNCGSPKPEPVAAGEWTCSCGAKNTGKFCSNCGQPKPAADGWDCSCGAHNTGAFCSNCGTKRP</sequence>
<dbReference type="PANTHER" id="PTHR37826:SF2">
    <property type="entry name" value="ZINC-RIBBON DOMAIN-CONTAINING PROTEIN"/>
    <property type="match status" value="1"/>
</dbReference>
<evidence type="ECO:0000313" key="3">
    <source>
        <dbReference type="Proteomes" id="UP000293345"/>
    </source>
</evidence>
<dbReference type="RefSeq" id="WP_129424777.1">
    <property type="nucleotide sequence ID" value="NZ_SDPW01000001.1"/>
</dbReference>
<comment type="caution">
    <text evidence="2">The sequence shown here is derived from an EMBL/GenBank/DDBJ whole genome shotgun (WGS) entry which is preliminary data.</text>
</comment>
<feature type="domain" description="SPFH" evidence="1">
    <location>
        <begin position="54"/>
        <end position="278"/>
    </location>
</feature>
<dbReference type="EMBL" id="SDPW01000001">
    <property type="protein sequence ID" value="RXZ54424.1"/>
    <property type="molecule type" value="Genomic_DNA"/>
</dbReference>
<protein>
    <submittedName>
        <fullName evidence="2">SPFH domain-containing protein</fullName>
    </submittedName>
</protein>
<accession>A0A4Q2K478</accession>
<name>A0A4Q2K478_9ACTN</name>
<dbReference type="PANTHER" id="PTHR37826">
    <property type="entry name" value="FLOTILLIN BAND_7_5 DOMAIN PROTEIN"/>
    <property type="match status" value="1"/>
</dbReference>
<dbReference type="AlphaFoldDB" id="A0A4Q2K478"/>
<dbReference type="InterPro" id="IPR033880">
    <property type="entry name" value="SPFH_YdjI"/>
</dbReference>